<proteinExistence type="predicted"/>
<dbReference type="InterPro" id="IPR036770">
    <property type="entry name" value="Ankyrin_rpt-contain_sf"/>
</dbReference>
<evidence type="ECO:0000313" key="5">
    <source>
        <dbReference type="EMBL" id="KAL3385010.1"/>
    </source>
</evidence>
<dbReference type="Pfam" id="PF00023">
    <property type="entry name" value="Ank"/>
    <property type="match status" value="1"/>
</dbReference>
<feature type="repeat" description="ANK" evidence="3">
    <location>
        <begin position="142"/>
        <end position="174"/>
    </location>
</feature>
<dbReference type="InterPro" id="IPR002110">
    <property type="entry name" value="Ankyrin_rpt"/>
</dbReference>
<feature type="repeat" description="ANK" evidence="3">
    <location>
        <begin position="249"/>
        <end position="281"/>
    </location>
</feature>
<name>A0ABD2VWD1_9HYME</name>
<dbReference type="Gene3D" id="1.25.40.20">
    <property type="entry name" value="Ankyrin repeat-containing domain"/>
    <property type="match status" value="3"/>
</dbReference>
<dbReference type="PANTHER" id="PTHR24198:SF165">
    <property type="entry name" value="ANKYRIN REPEAT-CONTAINING PROTEIN-RELATED"/>
    <property type="match status" value="1"/>
</dbReference>
<keyword evidence="1" id="KW-0677">Repeat</keyword>
<feature type="compositionally biased region" description="Basic and acidic residues" evidence="4">
    <location>
        <begin position="696"/>
        <end position="705"/>
    </location>
</feature>
<dbReference type="PROSITE" id="PS50297">
    <property type="entry name" value="ANK_REP_REGION"/>
    <property type="match status" value="4"/>
</dbReference>
<gene>
    <name evidence="5" type="ORF">TKK_019405</name>
</gene>
<feature type="compositionally biased region" description="Basic residues" evidence="4">
    <location>
        <begin position="706"/>
        <end position="716"/>
    </location>
</feature>
<dbReference type="AlphaFoldDB" id="A0ABD2VWD1"/>
<sequence length="716" mass="82989">MSLSSVKKLKKLQERFGSKIEQKRREFVRQALIIFRYWTGPLPNLRDMFRPEVIDRLITETITHGAVSNYENYPGDRFIELVIRTGYRDEPDVDKDGKPLLSRTTALHSARKFYISTYENKMLVRQLFKIYDRFDVNYTDKCGVTHFHVACEAGCKDVIKKFLDRGQDPNLIAKTTGESPLHFAMRRRRTKAMKVLLKAGADPSLADAEGSTPLHAICFGDIYDEMMKLFFRITAEMQLPVQVDARNHEGKTPLHMAIERQHRNVMEILLRNKANPNLSNKNGSTYLHLISMGRNSGAADLAKFFFEINDEVDQRVLVDAQDKWGRTPLYWALWRVNKRLTELLLRRGANPNLANEEGWTPLHVISRGNRDTCWLKMLFELGGQEHESVRVDARDNQGRTPLHLALLNDNSRVAASLLRRGANPNLANDAGETCLHFVSQGHHDNHKLMNTLLNSRKFKPWQINARDEKGRTPLQLAAARFLPNIVDALLHGEADLSEFVFPTESYTIDDVFVSENWQLKLRMVFGVLPCVECLEKRGYELDRKSAFAIMKNLDNFGLLEKSALREKRLLDDKKLEKAMSKINMKTNLTFYELTRLGPKEAAKQFTYTDCLDFLRRNRKCSLHEEYAEACLARVSERLLRGFYRTWALEPFLELIHYRMPVECCEMIFEQLHNEDLYNICVTANKSRKDEKKRKKRDNESPVKTEKAKKRGKIEES</sequence>
<evidence type="ECO:0000256" key="4">
    <source>
        <dbReference type="SAM" id="MobiDB-lite"/>
    </source>
</evidence>
<dbReference type="SMART" id="SM00248">
    <property type="entry name" value="ANK"/>
    <property type="match status" value="9"/>
</dbReference>
<comment type="caution">
    <text evidence="5">The sequence shown here is derived from an EMBL/GenBank/DDBJ whole genome shotgun (WGS) entry which is preliminary data.</text>
</comment>
<organism evidence="5 6">
    <name type="scientific">Trichogramma kaykai</name>
    <dbReference type="NCBI Taxonomy" id="54128"/>
    <lineage>
        <taxon>Eukaryota</taxon>
        <taxon>Metazoa</taxon>
        <taxon>Ecdysozoa</taxon>
        <taxon>Arthropoda</taxon>
        <taxon>Hexapoda</taxon>
        <taxon>Insecta</taxon>
        <taxon>Pterygota</taxon>
        <taxon>Neoptera</taxon>
        <taxon>Endopterygota</taxon>
        <taxon>Hymenoptera</taxon>
        <taxon>Apocrita</taxon>
        <taxon>Proctotrupomorpha</taxon>
        <taxon>Chalcidoidea</taxon>
        <taxon>Trichogrammatidae</taxon>
        <taxon>Trichogramma</taxon>
    </lineage>
</organism>
<feature type="region of interest" description="Disordered" evidence="4">
    <location>
        <begin position="685"/>
        <end position="716"/>
    </location>
</feature>
<dbReference type="PANTHER" id="PTHR24198">
    <property type="entry name" value="ANKYRIN REPEAT AND PROTEIN KINASE DOMAIN-CONTAINING PROTEIN"/>
    <property type="match status" value="1"/>
</dbReference>
<keyword evidence="6" id="KW-1185">Reference proteome</keyword>
<keyword evidence="2 3" id="KW-0040">ANK repeat</keyword>
<dbReference type="EMBL" id="JBJJXI010000166">
    <property type="protein sequence ID" value="KAL3385010.1"/>
    <property type="molecule type" value="Genomic_DNA"/>
</dbReference>
<evidence type="ECO:0000256" key="1">
    <source>
        <dbReference type="ARBA" id="ARBA00022737"/>
    </source>
</evidence>
<protein>
    <recommendedName>
        <fullName evidence="7">F-box domain-containing protein</fullName>
    </recommendedName>
</protein>
<feature type="repeat" description="ANK" evidence="3">
    <location>
        <begin position="397"/>
        <end position="429"/>
    </location>
</feature>
<accession>A0ABD2VWD1</accession>
<dbReference type="Proteomes" id="UP001627154">
    <property type="component" value="Unassembled WGS sequence"/>
</dbReference>
<reference evidence="5 6" key="1">
    <citation type="journal article" date="2024" name="bioRxiv">
        <title>A reference genome for Trichogramma kaykai: A tiny desert-dwelling parasitoid wasp with competing sex-ratio distorters.</title>
        <authorList>
            <person name="Culotta J."/>
            <person name="Lindsey A.R."/>
        </authorList>
    </citation>
    <scope>NUCLEOTIDE SEQUENCE [LARGE SCALE GENOMIC DNA]</scope>
    <source>
        <strain evidence="5 6">KSX58</strain>
    </source>
</reference>
<dbReference type="SUPFAM" id="SSF48403">
    <property type="entry name" value="Ankyrin repeat"/>
    <property type="match status" value="2"/>
</dbReference>
<evidence type="ECO:0000256" key="2">
    <source>
        <dbReference type="ARBA" id="ARBA00023043"/>
    </source>
</evidence>
<evidence type="ECO:0000313" key="6">
    <source>
        <dbReference type="Proteomes" id="UP001627154"/>
    </source>
</evidence>
<dbReference type="PRINTS" id="PR01415">
    <property type="entry name" value="ANKYRIN"/>
</dbReference>
<evidence type="ECO:0008006" key="7">
    <source>
        <dbReference type="Google" id="ProtNLM"/>
    </source>
</evidence>
<dbReference type="PROSITE" id="PS50088">
    <property type="entry name" value="ANK_REPEAT"/>
    <property type="match status" value="5"/>
</dbReference>
<feature type="repeat" description="ANK" evidence="3">
    <location>
        <begin position="176"/>
        <end position="208"/>
    </location>
</feature>
<evidence type="ECO:0000256" key="3">
    <source>
        <dbReference type="PROSITE-ProRule" id="PRU00023"/>
    </source>
</evidence>
<dbReference type="Pfam" id="PF12796">
    <property type="entry name" value="Ank_2"/>
    <property type="match status" value="2"/>
</dbReference>
<feature type="repeat" description="ANK" evidence="3">
    <location>
        <begin position="324"/>
        <end position="356"/>
    </location>
</feature>